<evidence type="ECO:0000256" key="1">
    <source>
        <dbReference type="SAM" id="SignalP"/>
    </source>
</evidence>
<proteinExistence type="predicted"/>
<accession>A0A8G2FLM5</accession>
<dbReference type="AlphaFoldDB" id="A0A8G2FLM5"/>
<feature type="chain" id="PRO_5034816301" evidence="1">
    <location>
        <begin position="32"/>
        <end position="352"/>
    </location>
</feature>
<dbReference type="Pfam" id="PF12293">
    <property type="entry name" value="T4BSS_DotH_IcmK"/>
    <property type="match status" value="1"/>
</dbReference>
<protein>
    <submittedName>
        <fullName evidence="2">Intracellular multiplication protein IcmK</fullName>
    </submittedName>
</protein>
<dbReference type="Proteomes" id="UP000186308">
    <property type="component" value="Unassembled WGS sequence"/>
</dbReference>
<keyword evidence="1" id="KW-0732">Signal</keyword>
<name>A0A8G2FLM5_ACIRU</name>
<sequence>MYSNPRRKRTALLALCSSMALISSVPGLAWAQNAQPVNGQLSGAARSVTPAFLPRSGSRHPNFSAAAQNAIPITPGMIRSLQHRYDRVSKAIADAHTSPMAIPETNTVVIGLGPQSVTNIIETAYGFPTAVAFLDNTGAPWPIAWTTNSNPAPGSPTTKSDTCVNGGNPATAATAGTAMPAIVASGFVVCVPYKGSNVLEITPRSRYPRGGLLVNLKGASAPLTFLLLTNATHYEARLDAEINRRGPEASAQVYVRSNAPETGAPALTAMLNGEPPADAVPLGIIGASPEAIRAWRYRGQIYIRTRDKILSPEWDGSEYGPDGVGIYALPNTPVVLMAGGGGRTFSVSFKDD</sequence>
<dbReference type="InterPro" id="IPR022073">
    <property type="entry name" value="T4BSS_DotH_IcmK"/>
</dbReference>
<dbReference type="EMBL" id="FTNE01000023">
    <property type="protein sequence ID" value="SIR29687.1"/>
    <property type="molecule type" value="Genomic_DNA"/>
</dbReference>
<evidence type="ECO:0000313" key="2">
    <source>
        <dbReference type="EMBL" id="SIR29687.1"/>
    </source>
</evidence>
<reference evidence="2 3" key="1">
    <citation type="submission" date="2017-01" db="EMBL/GenBank/DDBJ databases">
        <authorList>
            <person name="Varghese N."/>
            <person name="Submissions S."/>
        </authorList>
    </citation>
    <scope>NUCLEOTIDE SEQUENCE [LARGE SCALE GENOMIC DNA]</scope>
    <source>
        <strain evidence="2 3">ATCC 35905</strain>
    </source>
</reference>
<feature type="signal peptide" evidence="1">
    <location>
        <begin position="1"/>
        <end position="31"/>
    </location>
</feature>
<evidence type="ECO:0000313" key="3">
    <source>
        <dbReference type="Proteomes" id="UP000186308"/>
    </source>
</evidence>
<gene>
    <name evidence="2" type="ORF">SAMN05421828_12336</name>
</gene>
<comment type="caution">
    <text evidence="2">The sequence shown here is derived from an EMBL/GenBank/DDBJ whole genome shotgun (WGS) entry which is preliminary data.</text>
</comment>
<organism evidence="2 3">
    <name type="scientific">Acidiphilium rubrum</name>
    <dbReference type="NCBI Taxonomy" id="526"/>
    <lineage>
        <taxon>Bacteria</taxon>
        <taxon>Pseudomonadati</taxon>
        <taxon>Pseudomonadota</taxon>
        <taxon>Alphaproteobacteria</taxon>
        <taxon>Acetobacterales</taxon>
        <taxon>Acidocellaceae</taxon>
        <taxon>Acidiphilium</taxon>
    </lineage>
</organism>
<keyword evidence="3" id="KW-1185">Reference proteome</keyword>